<dbReference type="CDD" id="cd00075">
    <property type="entry name" value="HATPase"/>
    <property type="match status" value="1"/>
</dbReference>
<keyword evidence="7" id="KW-0547">Nucleotide-binding</keyword>
<evidence type="ECO:0000259" key="16">
    <source>
        <dbReference type="PROSITE" id="PS50113"/>
    </source>
</evidence>
<evidence type="ECO:0000256" key="11">
    <source>
        <dbReference type="ARBA" id="ARBA00023012"/>
    </source>
</evidence>
<dbReference type="GO" id="GO:0000156">
    <property type="term" value="F:phosphorelay response regulator activity"/>
    <property type="evidence" value="ECO:0007669"/>
    <property type="project" value="TreeGrafter"/>
</dbReference>
<dbReference type="InterPro" id="IPR013656">
    <property type="entry name" value="PAS_4"/>
</dbReference>
<dbReference type="PRINTS" id="PR00344">
    <property type="entry name" value="BCTRLSENSOR"/>
</dbReference>
<dbReference type="GO" id="GO:0030295">
    <property type="term" value="F:protein kinase activator activity"/>
    <property type="evidence" value="ECO:0007669"/>
    <property type="project" value="TreeGrafter"/>
</dbReference>
<dbReference type="CDD" id="cd00082">
    <property type="entry name" value="HisKA"/>
    <property type="match status" value="1"/>
</dbReference>
<dbReference type="Pfam" id="PF08448">
    <property type="entry name" value="PAS_4"/>
    <property type="match status" value="1"/>
</dbReference>
<dbReference type="PANTHER" id="PTHR42878">
    <property type="entry name" value="TWO-COMPONENT HISTIDINE KINASE"/>
    <property type="match status" value="1"/>
</dbReference>
<keyword evidence="5" id="KW-0808">Transferase</keyword>
<evidence type="ECO:0000256" key="7">
    <source>
        <dbReference type="ARBA" id="ARBA00022741"/>
    </source>
</evidence>
<dbReference type="InterPro" id="IPR013655">
    <property type="entry name" value="PAS_fold_3"/>
</dbReference>
<evidence type="ECO:0000256" key="1">
    <source>
        <dbReference type="ARBA" id="ARBA00000085"/>
    </source>
</evidence>
<keyword evidence="6" id="KW-0812">Transmembrane</keyword>
<evidence type="ECO:0000256" key="3">
    <source>
        <dbReference type="ARBA" id="ARBA00012438"/>
    </source>
</evidence>
<dbReference type="SUPFAM" id="SSF55874">
    <property type="entry name" value="ATPase domain of HSP90 chaperone/DNA topoisomerase II/histidine kinase"/>
    <property type="match status" value="1"/>
</dbReference>
<dbReference type="Pfam" id="PF00512">
    <property type="entry name" value="HisKA"/>
    <property type="match status" value="1"/>
</dbReference>
<dbReference type="InterPro" id="IPR003594">
    <property type="entry name" value="HATPase_dom"/>
</dbReference>
<dbReference type="InterPro" id="IPR000014">
    <property type="entry name" value="PAS"/>
</dbReference>
<dbReference type="SMART" id="SM00086">
    <property type="entry name" value="PAC"/>
    <property type="match status" value="2"/>
</dbReference>
<dbReference type="Pfam" id="PF02518">
    <property type="entry name" value="HATPase_c"/>
    <property type="match status" value="1"/>
</dbReference>
<keyword evidence="4" id="KW-0597">Phosphoprotein</keyword>
<protein>
    <recommendedName>
        <fullName evidence="3">histidine kinase</fullName>
        <ecNumber evidence="3">2.7.13.3</ecNumber>
    </recommendedName>
</protein>
<dbReference type="EMBL" id="CP042436">
    <property type="protein sequence ID" value="QEC63458.1"/>
    <property type="molecule type" value="Genomic_DNA"/>
</dbReference>
<dbReference type="Gene3D" id="1.10.287.130">
    <property type="match status" value="1"/>
</dbReference>
<feature type="coiled-coil region" evidence="13">
    <location>
        <begin position="165"/>
        <end position="202"/>
    </location>
</feature>
<gene>
    <name evidence="17" type="ORF">FRZ54_13015</name>
</gene>
<evidence type="ECO:0000256" key="8">
    <source>
        <dbReference type="ARBA" id="ARBA00022777"/>
    </source>
</evidence>
<feature type="domain" description="PAC" evidence="16">
    <location>
        <begin position="283"/>
        <end position="335"/>
    </location>
</feature>
<dbReference type="KEGG" id="mgin:FRZ54_13015"/>
<dbReference type="FunFam" id="3.30.565.10:FF:000006">
    <property type="entry name" value="Sensor histidine kinase WalK"/>
    <property type="match status" value="1"/>
</dbReference>
<dbReference type="OrthoDB" id="9813151at2"/>
<dbReference type="Pfam" id="PF08447">
    <property type="entry name" value="PAS_3"/>
    <property type="match status" value="1"/>
</dbReference>
<evidence type="ECO:0000256" key="4">
    <source>
        <dbReference type="ARBA" id="ARBA00022553"/>
    </source>
</evidence>
<dbReference type="InterPro" id="IPR000700">
    <property type="entry name" value="PAS-assoc_C"/>
</dbReference>
<organism evidence="17 18">
    <name type="scientific">Mucilaginibacter ginsenosidivorans</name>
    <dbReference type="NCBI Taxonomy" id="398053"/>
    <lineage>
        <taxon>Bacteria</taxon>
        <taxon>Pseudomonadati</taxon>
        <taxon>Bacteroidota</taxon>
        <taxon>Sphingobacteriia</taxon>
        <taxon>Sphingobacteriales</taxon>
        <taxon>Sphingobacteriaceae</taxon>
        <taxon>Mucilaginibacter</taxon>
    </lineage>
</organism>
<dbReference type="GO" id="GO:0016020">
    <property type="term" value="C:membrane"/>
    <property type="evidence" value="ECO:0007669"/>
    <property type="project" value="UniProtKB-SubCell"/>
</dbReference>
<dbReference type="SUPFAM" id="SSF47384">
    <property type="entry name" value="Homodimeric domain of signal transducing histidine kinase"/>
    <property type="match status" value="1"/>
</dbReference>
<dbReference type="GO" id="GO:0005524">
    <property type="term" value="F:ATP binding"/>
    <property type="evidence" value="ECO:0007669"/>
    <property type="project" value="UniProtKB-KW"/>
</dbReference>
<evidence type="ECO:0000256" key="5">
    <source>
        <dbReference type="ARBA" id="ARBA00022679"/>
    </source>
</evidence>
<dbReference type="Proteomes" id="UP000321479">
    <property type="component" value="Chromosome"/>
</dbReference>
<evidence type="ECO:0000313" key="17">
    <source>
        <dbReference type="EMBL" id="QEC63458.1"/>
    </source>
</evidence>
<proteinExistence type="predicted"/>
<evidence type="ECO:0000256" key="10">
    <source>
        <dbReference type="ARBA" id="ARBA00022989"/>
    </source>
</evidence>
<feature type="domain" description="Histidine kinase" evidence="14">
    <location>
        <begin position="339"/>
        <end position="555"/>
    </location>
</feature>
<dbReference type="SMART" id="SM00387">
    <property type="entry name" value="HATPase_c"/>
    <property type="match status" value="1"/>
</dbReference>
<dbReference type="CDD" id="cd00130">
    <property type="entry name" value="PAS"/>
    <property type="match status" value="2"/>
</dbReference>
<dbReference type="Gene3D" id="3.30.565.10">
    <property type="entry name" value="Histidine kinase-like ATPase, C-terminal domain"/>
    <property type="match status" value="1"/>
</dbReference>
<dbReference type="GO" id="GO:0007234">
    <property type="term" value="P:osmosensory signaling via phosphorelay pathway"/>
    <property type="evidence" value="ECO:0007669"/>
    <property type="project" value="TreeGrafter"/>
</dbReference>
<dbReference type="PROSITE" id="PS50113">
    <property type="entry name" value="PAC"/>
    <property type="match status" value="1"/>
</dbReference>
<dbReference type="InterPro" id="IPR035965">
    <property type="entry name" value="PAS-like_dom_sf"/>
</dbReference>
<evidence type="ECO:0000256" key="6">
    <source>
        <dbReference type="ARBA" id="ARBA00022692"/>
    </source>
</evidence>
<evidence type="ECO:0000256" key="13">
    <source>
        <dbReference type="SAM" id="Coils"/>
    </source>
</evidence>
<comment type="subcellular location">
    <subcellularLocation>
        <location evidence="2">Membrane</location>
        <topology evidence="2">Multi-pass membrane protein</topology>
    </subcellularLocation>
</comment>
<dbReference type="SUPFAM" id="SSF55785">
    <property type="entry name" value="PYP-like sensor domain (PAS domain)"/>
    <property type="match status" value="2"/>
</dbReference>
<dbReference type="SMART" id="SM00388">
    <property type="entry name" value="HisKA"/>
    <property type="match status" value="1"/>
</dbReference>
<dbReference type="FunFam" id="3.30.450.20:FF:000099">
    <property type="entry name" value="Sensory box sensor histidine kinase"/>
    <property type="match status" value="1"/>
</dbReference>
<keyword evidence="8" id="KW-0418">Kinase</keyword>
<dbReference type="InterPro" id="IPR003661">
    <property type="entry name" value="HisK_dim/P_dom"/>
</dbReference>
<evidence type="ECO:0000256" key="9">
    <source>
        <dbReference type="ARBA" id="ARBA00022840"/>
    </source>
</evidence>
<dbReference type="PROSITE" id="PS50109">
    <property type="entry name" value="HIS_KIN"/>
    <property type="match status" value="1"/>
</dbReference>
<dbReference type="PANTHER" id="PTHR42878:SF7">
    <property type="entry name" value="SENSOR HISTIDINE KINASE GLRK"/>
    <property type="match status" value="1"/>
</dbReference>
<keyword evidence="10" id="KW-1133">Transmembrane helix</keyword>
<dbReference type="SMART" id="SM00091">
    <property type="entry name" value="PAS"/>
    <property type="match status" value="2"/>
</dbReference>
<evidence type="ECO:0000256" key="12">
    <source>
        <dbReference type="ARBA" id="ARBA00023136"/>
    </source>
</evidence>
<evidence type="ECO:0000259" key="14">
    <source>
        <dbReference type="PROSITE" id="PS50109"/>
    </source>
</evidence>
<feature type="domain" description="PAS" evidence="15">
    <location>
        <begin position="210"/>
        <end position="280"/>
    </location>
</feature>
<dbReference type="AlphaFoldDB" id="A0A5B8UX21"/>
<dbReference type="InterPro" id="IPR001610">
    <property type="entry name" value="PAC"/>
</dbReference>
<dbReference type="InterPro" id="IPR005467">
    <property type="entry name" value="His_kinase_dom"/>
</dbReference>
<feature type="domain" description="PAS" evidence="15">
    <location>
        <begin position="55"/>
        <end position="109"/>
    </location>
</feature>
<name>A0A5B8UX21_9SPHI</name>
<reference evidence="17 18" key="1">
    <citation type="journal article" date="2017" name="Curr. Microbiol.">
        <title>Mucilaginibacter ginsenosidivorans sp. nov., Isolated from Soil of Ginseng Field.</title>
        <authorList>
            <person name="Kim M.M."/>
            <person name="Siddiqi M.Z."/>
            <person name="Im W.T."/>
        </authorList>
    </citation>
    <scope>NUCLEOTIDE SEQUENCE [LARGE SCALE GENOMIC DNA]</scope>
    <source>
        <strain evidence="17 18">Gsoil 3017</strain>
    </source>
</reference>
<dbReference type="NCBIfam" id="TIGR00229">
    <property type="entry name" value="sensory_box"/>
    <property type="match status" value="2"/>
</dbReference>
<evidence type="ECO:0000259" key="15">
    <source>
        <dbReference type="PROSITE" id="PS50112"/>
    </source>
</evidence>
<evidence type="ECO:0000256" key="2">
    <source>
        <dbReference type="ARBA" id="ARBA00004141"/>
    </source>
</evidence>
<sequence>MDTSKSYEQLLNENQELNFKLEEANDTIEAIRTGQVDAIVVNGPNGHKVYSLKTADHTYRVFIEKMSEGAVTLDNVRTIIYSNSRFAAMVGLPLEKVIGMSFDTFIPEETYEDYKALIIEGWKDDVKQEFALENYNDGRTPCLFSCNVLELDDGVTALSLIITDLTQQKEIQRQLKSQNEKLEIARNETERMNDQLEETVKVRTVDLHNSREHFKLLANNITQMAWTNLPDGEVNFYNNRWFTYTGLGFEELKNHGRATIVHPDDLENTLQKYTSALQTGQVFEVENRYKRHDGTYRWHLNRAMPQLNGDGEIVFWIGTATDIEDQKKELEKKDEFIGVASHELKTPLTSLKGYLQLMKMQLKDNYPPVFSTYLDKANAVANKLQHLVDDLLDVSKINAGRLDYRMEVINLKDIVDDCAESSRHIYNGFTFVVDNDHDYMIRANTERLEQVITNLVNNAVKYSKTDKHIIIKTEQKGDNSVRVSVTDFGIGLDQDQKKKIFERFYRIEDKKYMTSGLGMGLYISSQIMSTHNGTMGVESEPGKGSTFYFELPLEK</sequence>
<accession>A0A5B8UX21</accession>
<dbReference type="InterPro" id="IPR036097">
    <property type="entry name" value="HisK_dim/P_sf"/>
</dbReference>
<keyword evidence="18" id="KW-1185">Reference proteome</keyword>
<dbReference type="PROSITE" id="PS50112">
    <property type="entry name" value="PAS"/>
    <property type="match status" value="2"/>
</dbReference>
<dbReference type="EC" id="2.7.13.3" evidence="3"/>
<keyword evidence="11" id="KW-0902">Two-component regulatory system</keyword>
<dbReference type="RefSeq" id="WP_147032034.1">
    <property type="nucleotide sequence ID" value="NZ_CP042436.1"/>
</dbReference>
<dbReference type="GO" id="GO:0000155">
    <property type="term" value="F:phosphorelay sensor kinase activity"/>
    <property type="evidence" value="ECO:0007669"/>
    <property type="project" value="InterPro"/>
</dbReference>
<dbReference type="Gene3D" id="3.30.450.20">
    <property type="entry name" value="PAS domain"/>
    <property type="match status" value="2"/>
</dbReference>
<comment type="catalytic activity">
    <reaction evidence="1">
        <text>ATP + protein L-histidine = ADP + protein N-phospho-L-histidine.</text>
        <dbReference type="EC" id="2.7.13.3"/>
    </reaction>
</comment>
<dbReference type="FunFam" id="1.10.287.130:FF:000001">
    <property type="entry name" value="Two-component sensor histidine kinase"/>
    <property type="match status" value="1"/>
</dbReference>
<dbReference type="InterPro" id="IPR036890">
    <property type="entry name" value="HATPase_C_sf"/>
</dbReference>
<keyword evidence="13" id="KW-0175">Coiled coil</keyword>
<keyword evidence="12" id="KW-0472">Membrane</keyword>
<dbReference type="InterPro" id="IPR050351">
    <property type="entry name" value="BphY/WalK/GraS-like"/>
</dbReference>
<evidence type="ECO:0000313" key="18">
    <source>
        <dbReference type="Proteomes" id="UP000321479"/>
    </source>
</evidence>
<dbReference type="InterPro" id="IPR004358">
    <property type="entry name" value="Sig_transdc_His_kin-like_C"/>
</dbReference>
<keyword evidence="9" id="KW-0067">ATP-binding</keyword>